<keyword evidence="2" id="KW-1185">Reference proteome</keyword>
<protein>
    <submittedName>
        <fullName evidence="1">Uncharacterized protein</fullName>
    </submittedName>
</protein>
<accession>A0ACB9LGS4</accession>
<sequence>MPNNALRIKDLTITREIFYANNQSRSKHGKAISTSVTTKVSKAAQSGQSYVLDSLIEHKEWWSRVDRLLRIDTGCYDGFPSFRKGIHNGVVYVQPSECMLSRHLRLRESFPFTGSISRNAPNDLLS</sequence>
<name>A0ACB9LGS4_9MYRT</name>
<proteinExistence type="predicted"/>
<comment type="caution">
    <text evidence="1">The sequence shown here is derived from an EMBL/GenBank/DDBJ whole genome shotgun (WGS) entry which is preliminary data.</text>
</comment>
<evidence type="ECO:0000313" key="2">
    <source>
        <dbReference type="Proteomes" id="UP001057402"/>
    </source>
</evidence>
<dbReference type="EMBL" id="CM042890">
    <property type="protein sequence ID" value="KAI4310496.1"/>
    <property type="molecule type" value="Genomic_DNA"/>
</dbReference>
<gene>
    <name evidence="1" type="ORF">MLD38_035470</name>
</gene>
<organism evidence="1 2">
    <name type="scientific">Melastoma candidum</name>
    <dbReference type="NCBI Taxonomy" id="119954"/>
    <lineage>
        <taxon>Eukaryota</taxon>
        <taxon>Viridiplantae</taxon>
        <taxon>Streptophyta</taxon>
        <taxon>Embryophyta</taxon>
        <taxon>Tracheophyta</taxon>
        <taxon>Spermatophyta</taxon>
        <taxon>Magnoliopsida</taxon>
        <taxon>eudicotyledons</taxon>
        <taxon>Gunneridae</taxon>
        <taxon>Pentapetalae</taxon>
        <taxon>rosids</taxon>
        <taxon>malvids</taxon>
        <taxon>Myrtales</taxon>
        <taxon>Melastomataceae</taxon>
        <taxon>Melastomatoideae</taxon>
        <taxon>Melastomateae</taxon>
        <taxon>Melastoma</taxon>
    </lineage>
</organism>
<reference evidence="2" key="1">
    <citation type="journal article" date="2023" name="Front. Plant Sci.">
        <title>Chromosomal-level genome assembly of Melastoma candidum provides insights into trichome evolution.</title>
        <authorList>
            <person name="Zhong Y."/>
            <person name="Wu W."/>
            <person name="Sun C."/>
            <person name="Zou P."/>
            <person name="Liu Y."/>
            <person name="Dai S."/>
            <person name="Zhou R."/>
        </authorList>
    </citation>
    <scope>NUCLEOTIDE SEQUENCE [LARGE SCALE GENOMIC DNA]</scope>
</reference>
<dbReference type="Proteomes" id="UP001057402">
    <property type="component" value="Chromosome 11"/>
</dbReference>
<evidence type="ECO:0000313" key="1">
    <source>
        <dbReference type="EMBL" id="KAI4310496.1"/>
    </source>
</evidence>